<keyword evidence="4 6" id="KW-0378">Hydrolase</keyword>
<sequence length="180" mass="20120">MNVNELTAKTIEATKDKKKSQDSVLSWVKFILLIIGLFLVFRYAIGITVISGNSMAPTLGNKDIIVTNNVFFTPDIDDIVQFRDVHGFDAIKRIIALPNDTVEIVDGVVYVNGDKVKEVYSTGFPNDMELVKVAENSYFVMGDNRTPGESLDSRNSEFGFLPKERIKGELVFSLYPLGFK</sequence>
<keyword evidence="3 6" id="KW-0645">Protease</keyword>
<comment type="similarity">
    <text evidence="2 6">Belongs to the peptidase S26 family.</text>
</comment>
<comment type="subcellular location">
    <subcellularLocation>
        <location evidence="1">Cell membrane</location>
        <topology evidence="1">Single-pass type II membrane protein</topology>
    </subcellularLocation>
    <subcellularLocation>
        <location evidence="6">Membrane</location>
        <topology evidence="6">Single-pass type II membrane protein</topology>
    </subcellularLocation>
</comment>
<reference evidence="8 9" key="1">
    <citation type="submission" date="2023-06" db="EMBL/GenBank/DDBJ databases">
        <title>Sporosarcina sp. nov., isolated from Korean traditional fermented seafood 'Jeotgal'.</title>
        <authorList>
            <person name="Yang A.I."/>
            <person name="Shin N.-R."/>
        </authorList>
    </citation>
    <scope>NUCLEOTIDE SEQUENCE [LARGE SCALE GENOMIC DNA]</scope>
    <source>
        <strain evidence="8 9">KCTC43456</strain>
    </source>
</reference>
<dbReference type="EC" id="3.4.21.89" evidence="6"/>
<dbReference type="PRINTS" id="PR00727">
    <property type="entry name" value="LEADERPTASE"/>
</dbReference>
<evidence type="ECO:0000256" key="6">
    <source>
        <dbReference type="RuleBase" id="RU362042"/>
    </source>
</evidence>
<feature type="active site" evidence="5">
    <location>
        <position position="54"/>
    </location>
</feature>
<evidence type="ECO:0000313" key="8">
    <source>
        <dbReference type="EMBL" id="MDW0116090.1"/>
    </source>
</evidence>
<dbReference type="EMBL" id="JAUBDJ010000002">
    <property type="protein sequence ID" value="MDW0116090.1"/>
    <property type="molecule type" value="Genomic_DNA"/>
</dbReference>
<comment type="catalytic activity">
    <reaction evidence="6">
        <text>Cleavage of hydrophobic, N-terminal signal or leader sequences from secreted and periplasmic proteins.</text>
        <dbReference type="EC" id="3.4.21.89"/>
    </reaction>
</comment>
<dbReference type="AlphaFoldDB" id="A0AAW9A5F2"/>
<dbReference type="GO" id="GO:0005886">
    <property type="term" value="C:plasma membrane"/>
    <property type="evidence" value="ECO:0007669"/>
    <property type="project" value="UniProtKB-SubCell"/>
</dbReference>
<protein>
    <recommendedName>
        <fullName evidence="6">Signal peptidase I</fullName>
        <ecNumber evidence="6">3.4.21.89</ecNumber>
    </recommendedName>
</protein>
<dbReference type="PANTHER" id="PTHR43390:SF1">
    <property type="entry name" value="CHLOROPLAST PROCESSING PEPTIDASE"/>
    <property type="match status" value="1"/>
</dbReference>
<evidence type="ECO:0000256" key="2">
    <source>
        <dbReference type="ARBA" id="ARBA00009370"/>
    </source>
</evidence>
<keyword evidence="6" id="KW-0812">Transmembrane</keyword>
<dbReference type="InterPro" id="IPR019756">
    <property type="entry name" value="Pept_S26A_signal_pept_1_Ser-AS"/>
</dbReference>
<evidence type="ECO:0000256" key="1">
    <source>
        <dbReference type="ARBA" id="ARBA00004401"/>
    </source>
</evidence>
<dbReference type="InterPro" id="IPR019533">
    <property type="entry name" value="Peptidase_S26"/>
</dbReference>
<proteinExistence type="inferred from homology"/>
<evidence type="ECO:0000313" key="9">
    <source>
        <dbReference type="Proteomes" id="UP001271648"/>
    </source>
</evidence>
<dbReference type="GO" id="GO:0004252">
    <property type="term" value="F:serine-type endopeptidase activity"/>
    <property type="evidence" value="ECO:0007669"/>
    <property type="project" value="InterPro"/>
</dbReference>
<dbReference type="PANTHER" id="PTHR43390">
    <property type="entry name" value="SIGNAL PEPTIDASE I"/>
    <property type="match status" value="1"/>
</dbReference>
<evidence type="ECO:0000256" key="5">
    <source>
        <dbReference type="PIRSR" id="PIRSR600223-1"/>
    </source>
</evidence>
<evidence type="ECO:0000259" key="7">
    <source>
        <dbReference type="Pfam" id="PF10502"/>
    </source>
</evidence>
<keyword evidence="9" id="KW-1185">Reference proteome</keyword>
<dbReference type="Proteomes" id="UP001271648">
    <property type="component" value="Unassembled WGS sequence"/>
</dbReference>
<dbReference type="NCBIfam" id="TIGR02227">
    <property type="entry name" value="sigpep_I_bact"/>
    <property type="match status" value="1"/>
</dbReference>
<dbReference type="Gene3D" id="2.10.109.10">
    <property type="entry name" value="Umud Fragment, subunit A"/>
    <property type="match status" value="1"/>
</dbReference>
<feature type="active site" evidence="5">
    <location>
        <position position="92"/>
    </location>
</feature>
<keyword evidence="6" id="KW-0472">Membrane</keyword>
<evidence type="ECO:0000256" key="4">
    <source>
        <dbReference type="ARBA" id="ARBA00022801"/>
    </source>
</evidence>
<name>A0AAW9A5F2_9BACL</name>
<dbReference type="InterPro" id="IPR036286">
    <property type="entry name" value="LexA/Signal_pep-like_sf"/>
</dbReference>
<organism evidence="8 9">
    <name type="scientific">Sporosarcina thermotolerans</name>
    <dbReference type="NCBI Taxonomy" id="633404"/>
    <lineage>
        <taxon>Bacteria</taxon>
        <taxon>Bacillati</taxon>
        <taxon>Bacillota</taxon>
        <taxon>Bacilli</taxon>
        <taxon>Bacillales</taxon>
        <taxon>Caryophanaceae</taxon>
        <taxon>Sporosarcina</taxon>
    </lineage>
</organism>
<dbReference type="GO" id="GO:0006465">
    <property type="term" value="P:signal peptide processing"/>
    <property type="evidence" value="ECO:0007669"/>
    <property type="project" value="InterPro"/>
</dbReference>
<dbReference type="InterPro" id="IPR000223">
    <property type="entry name" value="Pept_S26A_signal_pept_1"/>
</dbReference>
<feature type="transmembrane region" description="Helical" evidence="6">
    <location>
        <begin position="24"/>
        <end position="45"/>
    </location>
</feature>
<dbReference type="SUPFAM" id="SSF51306">
    <property type="entry name" value="LexA/Signal peptidase"/>
    <property type="match status" value="1"/>
</dbReference>
<evidence type="ECO:0000256" key="3">
    <source>
        <dbReference type="ARBA" id="ARBA00022670"/>
    </source>
</evidence>
<accession>A0AAW9A5F2</accession>
<keyword evidence="6" id="KW-1133">Transmembrane helix</keyword>
<dbReference type="CDD" id="cd06530">
    <property type="entry name" value="S26_SPase_I"/>
    <property type="match status" value="1"/>
</dbReference>
<dbReference type="RefSeq" id="WP_283732779.1">
    <property type="nucleotide sequence ID" value="NZ_CP125968.1"/>
</dbReference>
<dbReference type="Pfam" id="PF10502">
    <property type="entry name" value="Peptidase_S26"/>
    <property type="match status" value="1"/>
</dbReference>
<dbReference type="PROSITE" id="PS00501">
    <property type="entry name" value="SPASE_I_1"/>
    <property type="match status" value="1"/>
</dbReference>
<comment type="caution">
    <text evidence="8">The sequence shown here is derived from an EMBL/GenBank/DDBJ whole genome shotgun (WGS) entry which is preliminary data.</text>
</comment>
<dbReference type="GO" id="GO:0009003">
    <property type="term" value="F:signal peptidase activity"/>
    <property type="evidence" value="ECO:0007669"/>
    <property type="project" value="UniProtKB-EC"/>
</dbReference>
<feature type="domain" description="Peptidase S26" evidence="7">
    <location>
        <begin position="25"/>
        <end position="174"/>
    </location>
</feature>
<gene>
    <name evidence="8" type="primary">lepB</name>
    <name evidence="8" type="ORF">QTL97_04020</name>
</gene>